<evidence type="ECO:0000256" key="1">
    <source>
        <dbReference type="SAM" id="MobiDB-lite"/>
    </source>
</evidence>
<organism evidence="2 3">
    <name type="scientific">Streptomyces thermolineatus</name>
    <dbReference type="NCBI Taxonomy" id="44033"/>
    <lineage>
        <taxon>Bacteria</taxon>
        <taxon>Bacillati</taxon>
        <taxon>Actinomycetota</taxon>
        <taxon>Actinomycetes</taxon>
        <taxon>Kitasatosporales</taxon>
        <taxon>Streptomycetaceae</taxon>
        <taxon>Streptomyces</taxon>
    </lineage>
</organism>
<reference evidence="3" key="1">
    <citation type="journal article" date="2019" name="Int. J. Syst. Evol. Microbiol.">
        <title>The Global Catalogue of Microorganisms (GCM) 10K type strain sequencing project: providing services to taxonomists for standard genome sequencing and annotation.</title>
        <authorList>
            <consortium name="The Broad Institute Genomics Platform"/>
            <consortium name="The Broad Institute Genome Sequencing Center for Infectious Disease"/>
            <person name="Wu L."/>
            <person name="Ma J."/>
        </authorList>
    </citation>
    <scope>NUCLEOTIDE SEQUENCE [LARGE SCALE GENOMIC DNA]</scope>
    <source>
        <strain evidence="3">JCM 6307</strain>
    </source>
</reference>
<dbReference type="Proteomes" id="UP001501358">
    <property type="component" value="Unassembled WGS sequence"/>
</dbReference>
<proteinExistence type="predicted"/>
<comment type="caution">
    <text evidence="2">The sequence shown here is derived from an EMBL/GenBank/DDBJ whole genome shotgun (WGS) entry which is preliminary data.</text>
</comment>
<evidence type="ECO:0000313" key="2">
    <source>
        <dbReference type="EMBL" id="GAA2500695.1"/>
    </source>
</evidence>
<protein>
    <submittedName>
        <fullName evidence="2">Uncharacterized protein</fullName>
    </submittedName>
</protein>
<name>A0ABP5ZLN0_9ACTN</name>
<evidence type="ECO:0000313" key="3">
    <source>
        <dbReference type="Proteomes" id="UP001501358"/>
    </source>
</evidence>
<sequence length="133" mass="14069">MPAPRTVALAEPAPAVAPEAPMKARKMACPGYQTALAAHRAVAPERWSDPAIAEAVERQTRAMRELSLQAFPEPDAVLDDAPASFEQARARRRQEAAASGVAALPRARAERAARQAGTQAVVPQQPAALRTTA</sequence>
<feature type="compositionally biased region" description="Low complexity" evidence="1">
    <location>
        <begin position="96"/>
        <end position="106"/>
    </location>
</feature>
<keyword evidence="3" id="KW-1185">Reference proteome</keyword>
<dbReference type="EMBL" id="BAAATA010000028">
    <property type="protein sequence ID" value="GAA2500695.1"/>
    <property type="molecule type" value="Genomic_DNA"/>
</dbReference>
<gene>
    <name evidence="2" type="ORF">GCM10010406_41510</name>
</gene>
<accession>A0ABP5ZLN0</accession>
<feature type="region of interest" description="Disordered" evidence="1">
    <location>
        <begin position="96"/>
        <end position="133"/>
    </location>
</feature>